<evidence type="ECO:0000313" key="3">
    <source>
        <dbReference type="Proteomes" id="UP001179361"/>
    </source>
</evidence>
<dbReference type="CDD" id="cd05483">
    <property type="entry name" value="retropepsin_like_bacteria"/>
    <property type="match status" value="1"/>
</dbReference>
<evidence type="ECO:0000313" key="2">
    <source>
        <dbReference type="EMBL" id="MCD2515249.1"/>
    </source>
</evidence>
<dbReference type="Proteomes" id="UP001179361">
    <property type="component" value="Unassembled WGS sequence"/>
</dbReference>
<feature type="chain" id="PRO_5045050895" evidence="1">
    <location>
        <begin position="25"/>
        <end position="298"/>
    </location>
</feature>
<reference evidence="2" key="1">
    <citation type="submission" date="2021-11" db="EMBL/GenBank/DDBJ databases">
        <title>The complete genome of Massilia sp sp. G4R7.</title>
        <authorList>
            <person name="Liu L."/>
            <person name="Yue J."/>
            <person name="Yuan J."/>
            <person name="Yang F."/>
            <person name="Li L."/>
        </authorList>
    </citation>
    <scope>NUCLEOTIDE SEQUENCE</scope>
    <source>
        <strain evidence="2">G4R7</strain>
    </source>
</reference>
<accession>A0ABS8Q0G8</accession>
<proteinExistence type="predicted"/>
<keyword evidence="2" id="KW-0645">Protease</keyword>
<dbReference type="InterPro" id="IPR034122">
    <property type="entry name" value="Retropepsin-like_bacterial"/>
</dbReference>
<sequence>MFAYARFLSTILCLFCLITSMAVAAQPAPASQTCALPRAPASNFTARLPFDVVDGRIYVQVRVNGRGPFRFAVDTGASGLGRADKTLVAALGLPIHGASASSDGVQSTTVDTVLLDSVELGGLSRRALEVITRDYGSRMKPEAAFHGILGRDFFADGLLILDYPARTLSFSPALSLAATGSNVLKYERAFRVPVSIGGNKLEGNLDTGANVGLVMPQAMFDKVSRASLRDAGQGMLTNTRIDTKRGVLDQPVTLGSSSLSGVDVRVSERFPELLVGAHILQRYTVMIDQRSKTIALCD</sequence>
<keyword evidence="3" id="KW-1185">Reference proteome</keyword>
<dbReference type="GO" id="GO:0008233">
    <property type="term" value="F:peptidase activity"/>
    <property type="evidence" value="ECO:0007669"/>
    <property type="project" value="UniProtKB-KW"/>
</dbReference>
<gene>
    <name evidence="2" type="ORF">LQ564_02860</name>
</gene>
<protein>
    <submittedName>
        <fullName evidence="2">Aspartyl protease family protein</fullName>
    </submittedName>
</protein>
<dbReference type="InterPro" id="IPR021109">
    <property type="entry name" value="Peptidase_aspartic_dom_sf"/>
</dbReference>
<dbReference type="EMBL" id="JAJNOC010000001">
    <property type="protein sequence ID" value="MCD2515249.1"/>
    <property type="molecule type" value="Genomic_DNA"/>
</dbReference>
<evidence type="ECO:0000256" key="1">
    <source>
        <dbReference type="SAM" id="SignalP"/>
    </source>
</evidence>
<dbReference type="Gene3D" id="2.40.70.10">
    <property type="entry name" value="Acid Proteases"/>
    <property type="match status" value="2"/>
</dbReference>
<name>A0ABS8Q0G8_9BURK</name>
<keyword evidence="1" id="KW-0732">Signal</keyword>
<feature type="signal peptide" evidence="1">
    <location>
        <begin position="1"/>
        <end position="24"/>
    </location>
</feature>
<keyword evidence="2" id="KW-0378">Hydrolase</keyword>
<dbReference type="GO" id="GO:0006508">
    <property type="term" value="P:proteolysis"/>
    <property type="evidence" value="ECO:0007669"/>
    <property type="project" value="UniProtKB-KW"/>
</dbReference>
<dbReference type="SUPFAM" id="SSF50630">
    <property type="entry name" value="Acid proteases"/>
    <property type="match status" value="1"/>
</dbReference>
<dbReference type="RefSeq" id="WP_231056565.1">
    <property type="nucleotide sequence ID" value="NZ_JAJNOC010000001.1"/>
</dbReference>
<organism evidence="2 3">
    <name type="scientific">Massilia phyllostachyos</name>
    <dbReference type="NCBI Taxonomy" id="2898585"/>
    <lineage>
        <taxon>Bacteria</taxon>
        <taxon>Pseudomonadati</taxon>
        <taxon>Pseudomonadota</taxon>
        <taxon>Betaproteobacteria</taxon>
        <taxon>Burkholderiales</taxon>
        <taxon>Oxalobacteraceae</taxon>
        <taxon>Telluria group</taxon>
        <taxon>Massilia</taxon>
    </lineage>
</organism>
<comment type="caution">
    <text evidence="2">The sequence shown here is derived from an EMBL/GenBank/DDBJ whole genome shotgun (WGS) entry which is preliminary data.</text>
</comment>
<dbReference type="Pfam" id="PF13650">
    <property type="entry name" value="Asp_protease_2"/>
    <property type="match status" value="2"/>
</dbReference>